<protein>
    <submittedName>
        <fullName evidence="3">Zinc-regulated protein 8</fullName>
    </submittedName>
</protein>
<dbReference type="RefSeq" id="XP_015893260.3">
    <property type="nucleotide sequence ID" value="XM_016037774.4"/>
</dbReference>
<accession>A0A6P4ADJ4</accession>
<feature type="compositionally biased region" description="Acidic residues" evidence="1">
    <location>
        <begin position="159"/>
        <end position="185"/>
    </location>
</feature>
<dbReference type="PANTHER" id="PTHR34569">
    <property type="entry name" value="EXPRESSED PROTEIN"/>
    <property type="match status" value="1"/>
</dbReference>
<evidence type="ECO:0000256" key="1">
    <source>
        <dbReference type="SAM" id="MobiDB-lite"/>
    </source>
</evidence>
<sequence>METAIIKKNNLDFHVNSTTNSNSHSHSPTFLFHDGGLDSPEFKVSDIEMITIQSLTYTSLKDLLPPSPPPAIMSPTHNSSWHEIPIRNPLVKHAALAYLQPMSTPTEADDKGLFGKLKDKCLCGAAGGGFGCFGWLGDVVLIAVKVVFCGFWNDRGSENGEDDGDDDDDDDDDYDEDDEDDQKVD</sequence>
<evidence type="ECO:0000313" key="2">
    <source>
        <dbReference type="Proteomes" id="UP001652623"/>
    </source>
</evidence>
<reference evidence="3" key="1">
    <citation type="submission" date="2025-08" db="UniProtKB">
        <authorList>
            <consortium name="RefSeq"/>
        </authorList>
    </citation>
    <scope>IDENTIFICATION</scope>
    <source>
        <tissue evidence="3">Seedling</tissue>
    </source>
</reference>
<dbReference type="KEGG" id="zju:107427391"/>
<organism evidence="2 3">
    <name type="scientific">Ziziphus jujuba</name>
    <name type="common">Chinese jujube</name>
    <name type="synonym">Ziziphus sativa</name>
    <dbReference type="NCBI Taxonomy" id="326968"/>
    <lineage>
        <taxon>Eukaryota</taxon>
        <taxon>Viridiplantae</taxon>
        <taxon>Streptophyta</taxon>
        <taxon>Embryophyta</taxon>
        <taxon>Tracheophyta</taxon>
        <taxon>Spermatophyta</taxon>
        <taxon>Magnoliopsida</taxon>
        <taxon>eudicotyledons</taxon>
        <taxon>Gunneridae</taxon>
        <taxon>Pentapetalae</taxon>
        <taxon>rosids</taxon>
        <taxon>fabids</taxon>
        <taxon>Rosales</taxon>
        <taxon>Rhamnaceae</taxon>
        <taxon>Paliureae</taxon>
        <taxon>Ziziphus</taxon>
    </lineage>
</organism>
<gene>
    <name evidence="3" type="primary">LOC107427391</name>
</gene>
<dbReference type="GeneID" id="107427391"/>
<keyword evidence="2" id="KW-1185">Reference proteome</keyword>
<name>A0A6P4ADJ4_ZIZJJ</name>
<dbReference type="Proteomes" id="UP001652623">
    <property type="component" value="Chromosome 9"/>
</dbReference>
<evidence type="ECO:0000313" key="3">
    <source>
        <dbReference type="RefSeq" id="XP_015893260.3"/>
    </source>
</evidence>
<dbReference type="AlphaFoldDB" id="A0A6P4ADJ4"/>
<dbReference type="PANTHER" id="PTHR34569:SF12">
    <property type="entry name" value="TRANSMEMBRANE PROTEIN"/>
    <property type="match status" value="1"/>
</dbReference>
<feature type="region of interest" description="Disordered" evidence="1">
    <location>
        <begin position="155"/>
        <end position="185"/>
    </location>
</feature>
<dbReference type="InParanoid" id="A0A6P4ADJ4"/>
<proteinExistence type="predicted"/>